<dbReference type="GO" id="GO:0006431">
    <property type="term" value="P:methionyl-tRNA aminoacylation"/>
    <property type="evidence" value="ECO:0007669"/>
    <property type="project" value="InterPro"/>
</dbReference>
<dbReference type="Ensembl" id="ENSPMAT00000004649.1">
    <property type="protein sequence ID" value="ENSPMAP00000004630.1"/>
    <property type="gene ID" value="ENSPMAG00000004222.1"/>
</dbReference>
<dbReference type="InterPro" id="IPR015413">
    <property type="entry name" value="Methionyl/Leucyl_tRNA_Synth"/>
</dbReference>
<sequence>MCRASGTDCAGEAGGGGGRGGCEAATVETSNATPRFYVSTPIFYVNAAPHIGHLYSVTLADCLQRRQALCGHRVRFSSGTDEHGLKIQQAAVQARQAPAEFCTSVSERFKALFAAANVGHTDWVRTTEPRHFRAVNYFWRKLRDGGHIHRGSYEGWYCTAEESFLANAQVTDGVDPQGKPIKVSAESGHPVDWTSEDNYIFRLSTFTPKIEAWLQTEPHPVFPEKFRQLALQWLHEGLPDLSVSRPHARLQWGIPVPDDPTQTIYVWLDALVNYLTITGYPNEGYGEWWPCDLHVLGKDILKFHALYWPAFLMAAGLEPPRRLLVHSHWTVAGRKMSKSLGNSVDPNEDINRYSADGLRYFLLRQGVPESDGDYYPEKVEKMLNAELSGTLGGLLNRCVAPALNPEQIFPQFHRPLFPEKNHTSDYELITSVENLPAVVQDCYDRAAVYQALDAIAACLHKGNAFVQRHAPWKITPPSDQGKMWHDTVLHVAMETLRVCGILLQPAVPGLASKLLDRLGIPGHHAGSRERSWESLTCFDAYRGRTCLHSGQKLGSNSGLLFPRIDGKIGK</sequence>
<evidence type="ECO:0000313" key="14">
    <source>
        <dbReference type="Ensembl" id="ENSPMAP00000004630.1"/>
    </source>
</evidence>
<keyword evidence="4 11" id="KW-0547">Nucleotide-binding</keyword>
<dbReference type="InterPro" id="IPR014758">
    <property type="entry name" value="Met-tRNA_synth"/>
</dbReference>
<evidence type="ECO:0000256" key="8">
    <source>
        <dbReference type="ARBA" id="ARBA00026124"/>
    </source>
</evidence>
<dbReference type="InterPro" id="IPR023457">
    <property type="entry name" value="Met-tRNA_synth_2"/>
</dbReference>
<feature type="domain" description="Methionyl/Leucyl tRNA synthetase" evidence="13">
    <location>
        <begin position="37"/>
        <end position="398"/>
    </location>
</feature>
<dbReference type="STRING" id="7757.ENSPMAP00000004630"/>
<reference evidence="14" key="1">
    <citation type="submission" date="2025-08" db="UniProtKB">
        <authorList>
            <consortium name="Ensembl"/>
        </authorList>
    </citation>
    <scope>IDENTIFICATION</scope>
</reference>
<evidence type="ECO:0000256" key="3">
    <source>
        <dbReference type="ARBA" id="ARBA00022598"/>
    </source>
</evidence>
<dbReference type="PANTHER" id="PTHR43326">
    <property type="entry name" value="METHIONYL-TRNA SYNTHETASE"/>
    <property type="match status" value="1"/>
</dbReference>
<evidence type="ECO:0000256" key="5">
    <source>
        <dbReference type="ARBA" id="ARBA00022840"/>
    </source>
</evidence>
<comment type="similarity">
    <text evidence="1 11">Belongs to the class-I aminoacyl-tRNA synthetase family.</text>
</comment>
<evidence type="ECO:0000256" key="11">
    <source>
        <dbReference type="RuleBase" id="RU363039"/>
    </source>
</evidence>
<keyword evidence="7 11" id="KW-0030">Aminoacyl-tRNA synthetase</keyword>
<evidence type="ECO:0000256" key="1">
    <source>
        <dbReference type="ARBA" id="ARBA00005594"/>
    </source>
</evidence>
<dbReference type="InterPro" id="IPR014729">
    <property type="entry name" value="Rossmann-like_a/b/a_fold"/>
</dbReference>
<dbReference type="Gene3D" id="2.170.220.10">
    <property type="match status" value="1"/>
</dbReference>
<keyword evidence="5 11" id="KW-0067">ATP-binding</keyword>
<dbReference type="NCBIfam" id="TIGR00398">
    <property type="entry name" value="metG"/>
    <property type="match status" value="1"/>
</dbReference>
<dbReference type="OMA" id="NMFLPDR"/>
<evidence type="ECO:0000256" key="10">
    <source>
        <dbReference type="ARBA" id="ARBA00030331"/>
    </source>
</evidence>
<dbReference type="CDD" id="cd00814">
    <property type="entry name" value="MetRS_core"/>
    <property type="match status" value="1"/>
</dbReference>
<dbReference type="Gene3D" id="3.40.50.620">
    <property type="entry name" value="HUPs"/>
    <property type="match status" value="1"/>
</dbReference>
<feature type="region of interest" description="Disordered" evidence="12">
    <location>
        <begin position="1"/>
        <end position="23"/>
    </location>
</feature>
<evidence type="ECO:0000256" key="2">
    <source>
        <dbReference type="ARBA" id="ARBA00012838"/>
    </source>
</evidence>
<name>S4RHE8_PETMA</name>
<evidence type="ECO:0000256" key="9">
    <source>
        <dbReference type="ARBA" id="ARBA00029831"/>
    </source>
</evidence>
<protein>
    <recommendedName>
        <fullName evidence="8">Methionine--tRNA ligase, mitochondrial</fullName>
        <ecNumber evidence="2">6.1.1.10</ecNumber>
    </recommendedName>
    <alternativeName>
        <fullName evidence="9">Methionyl-tRNA synthetase 2</fullName>
    </alternativeName>
    <alternativeName>
        <fullName evidence="10">Mitochondrial methionyl-tRNA synthetase</fullName>
    </alternativeName>
</protein>
<accession>S4RHE8</accession>
<dbReference type="PRINTS" id="PR01041">
    <property type="entry name" value="TRNASYNTHMET"/>
</dbReference>
<keyword evidence="6 11" id="KW-0648">Protein biosynthesis</keyword>
<proteinExistence type="inferred from homology"/>
<dbReference type="PANTHER" id="PTHR43326:SF1">
    <property type="entry name" value="METHIONINE--TRNA LIGASE, MITOCHONDRIAL"/>
    <property type="match status" value="1"/>
</dbReference>
<dbReference type="GO" id="GO:0005759">
    <property type="term" value="C:mitochondrial matrix"/>
    <property type="evidence" value="ECO:0007669"/>
    <property type="project" value="UniProtKB-SubCell"/>
</dbReference>
<evidence type="ECO:0000256" key="4">
    <source>
        <dbReference type="ARBA" id="ARBA00022741"/>
    </source>
</evidence>
<dbReference type="AlphaFoldDB" id="S4RHE8"/>
<dbReference type="InterPro" id="IPR009080">
    <property type="entry name" value="tRNAsynth_Ia_anticodon-bd"/>
</dbReference>
<dbReference type="SUPFAM" id="SSF52374">
    <property type="entry name" value="Nucleotidylyl transferase"/>
    <property type="match status" value="1"/>
</dbReference>
<dbReference type="InterPro" id="IPR033911">
    <property type="entry name" value="MetRS_core"/>
</dbReference>
<dbReference type="GO" id="GO:0004825">
    <property type="term" value="F:methionine-tRNA ligase activity"/>
    <property type="evidence" value="ECO:0007669"/>
    <property type="project" value="UniProtKB-EC"/>
</dbReference>
<evidence type="ECO:0000256" key="12">
    <source>
        <dbReference type="SAM" id="MobiDB-lite"/>
    </source>
</evidence>
<organism evidence="14">
    <name type="scientific">Petromyzon marinus</name>
    <name type="common">Sea lamprey</name>
    <dbReference type="NCBI Taxonomy" id="7757"/>
    <lineage>
        <taxon>Eukaryota</taxon>
        <taxon>Metazoa</taxon>
        <taxon>Chordata</taxon>
        <taxon>Craniata</taxon>
        <taxon>Vertebrata</taxon>
        <taxon>Cyclostomata</taxon>
        <taxon>Hyperoartia</taxon>
        <taxon>Petromyzontiformes</taxon>
        <taxon>Petromyzontidae</taxon>
        <taxon>Petromyzon</taxon>
    </lineage>
</organism>
<dbReference type="EC" id="6.1.1.10" evidence="2"/>
<evidence type="ECO:0000259" key="13">
    <source>
        <dbReference type="Pfam" id="PF09334"/>
    </source>
</evidence>
<evidence type="ECO:0000256" key="7">
    <source>
        <dbReference type="ARBA" id="ARBA00023146"/>
    </source>
</evidence>
<dbReference type="SUPFAM" id="SSF47323">
    <property type="entry name" value="Anticodon-binding domain of a subclass of class I aminoacyl-tRNA synthetases"/>
    <property type="match status" value="1"/>
</dbReference>
<dbReference type="Gene3D" id="1.10.730.10">
    <property type="entry name" value="Isoleucyl-tRNA Synthetase, Domain 1"/>
    <property type="match status" value="1"/>
</dbReference>
<dbReference type="GeneTree" id="ENSGT00550000075136"/>
<keyword evidence="3 11" id="KW-0436">Ligase</keyword>
<reference evidence="14" key="2">
    <citation type="submission" date="2025-09" db="UniProtKB">
        <authorList>
            <consortium name="Ensembl"/>
        </authorList>
    </citation>
    <scope>IDENTIFICATION</scope>
</reference>
<feature type="compositionally biased region" description="Gly residues" evidence="12">
    <location>
        <begin position="12"/>
        <end position="21"/>
    </location>
</feature>
<evidence type="ECO:0000256" key="6">
    <source>
        <dbReference type="ARBA" id="ARBA00022917"/>
    </source>
</evidence>
<dbReference type="GO" id="GO:0005524">
    <property type="term" value="F:ATP binding"/>
    <property type="evidence" value="ECO:0007669"/>
    <property type="project" value="UniProtKB-KW"/>
</dbReference>
<dbReference type="Pfam" id="PF09334">
    <property type="entry name" value="tRNA-synt_1g"/>
    <property type="match status" value="1"/>
</dbReference>